<dbReference type="InterPro" id="IPR051271">
    <property type="entry name" value="2C-system_Tx_regulators"/>
</dbReference>
<reference evidence="11 12" key="1">
    <citation type="submission" date="2021-03" db="EMBL/GenBank/DDBJ databases">
        <title>Antimicrobial resistance genes in bacteria isolated from Japanese honey, and their potential for conferring macrolide and lincosamide resistance in the American foulbrood pathogen Paenibacillus larvae.</title>
        <authorList>
            <person name="Okamoto M."/>
            <person name="Kumagai M."/>
            <person name="Kanamori H."/>
            <person name="Takamatsu D."/>
        </authorList>
    </citation>
    <scope>NUCLEOTIDE SEQUENCE [LARGE SCALE GENOMIC DNA]</scope>
    <source>
        <strain evidence="11 12">J1TS3</strain>
    </source>
</reference>
<proteinExistence type="predicted"/>
<evidence type="ECO:0000256" key="2">
    <source>
        <dbReference type="ARBA" id="ARBA00022490"/>
    </source>
</evidence>
<name>A0ABQ4K4E5_9BACI</name>
<accession>A0ABQ4K4E5</accession>
<feature type="modified residue" description="4-aspartylphosphate" evidence="9">
    <location>
        <position position="56"/>
    </location>
</feature>
<dbReference type="Pfam" id="PF00072">
    <property type="entry name" value="Response_reg"/>
    <property type="match status" value="1"/>
</dbReference>
<evidence type="ECO:0000256" key="9">
    <source>
        <dbReference type="PROSITE-ProRule" id="PRU00169"/>
    </source>
</evidence>
<keyword evidence="6" id="KW-0238">DNA-binding</keyword>
<dbReference type="EMBL" id="BOQT01000002">
    <property type="protein sequence ID" value="GIN19880.1"/>
    <property type="molecule type" value="Genomic_DNA"/>
</dbReference>
<evidence type="ECO:0000259" key="10">
    <source>
        <dbReference type="PROSITE" id="PS50110"/>
    </source>
</evidence>
<dbReference type="RefSeq" id="WP_018709236.1">
    <property type="nucleotide sequence ID" value="NZ_BOQT01000002.1"/>
</dbReference>
<dbReference type="PROSITE" id="PS50110">
    <property type="entry name" value="RESPONSE_REGULATORY"/>
    <property type="match status" value="1"/>
</dbReference>
<dbReference type="Proteomes" id="UP000680279">
    <property type="component" value="Unassembled WGS sequence"/>
</dbReference>
<dbReference type="InterPro" id="IPR011006">
    <property type="entry name" value="CheY-like_superfamily"/>
</dbReference>
<protein>
    <submittedName>
        <fullName evidence="11">Transcriptional regulatory protein MalR</fullName>
    </submittedName>
</protein>
<comment type="caution">
    <text evidence="11">The sequence shown here is derived from an EMBL/GenBank/DDBJ whole genome shotgun (WGS) entry which is preliminary data.</text>
</comment>
<keyword evidence="12" id="KW-1185">Reference proteome</keyword>
<evidence type="ECO:0000256" key="5">
    <source>
        <dbReference type="ARBA" id="ARBA00023015"/>
    </source>
</evidence>
<dbReference type="PIRSF" id="PIRSF006171">
    <property type="entry name" value="RR_citrat_malat"/>
    <property type="match status" value="1"/>
</dbReference>
<evidence type="ECO:0000256" key="7">
    <source>
        <dbReference type="ARBA" id="ARBA00023159"/>
    </source>
</evidence>
<evidence type="ECO:0000256" key="8">
    <source>
        <dbReference type="ARBA" id="ARBA00023163"/>
    </source>
</evidence>
<dbReference type="SMART" id="SM00448">
    <property type="entry name" value="REC"/>
    <property type="match status" value="1"/>
</dbReference>
<feature type="domain" description="Response regulatory" evidence="10">
    <location>
        <begin position="5"/>
        <end position="121"/>
    </location>
</feature>
<dbReference type="PANTHER" id="PTHR45526:SF1">
    <property type="entry name" value="TRANSCRIPTIONAL REGULATORY PROTEIN DCUR-RELATED"/>
    <property type="match status" value="1"/>
</dbReference>
<dbReference type="InterPro" id="IPR024187">
    <property type="entry name" value="Sig_transdc_resp-reg_cit/mal"/>
</dbReference>
<keyword evidence="4" id="KW-0902">Two-component regulatory system</keyword>
<evidence type="ECO:0000256" key="1">
    <source>
        <dbReference type="ARBA" id="ARBA00004496"/>
    </source>
</evidence>
<keyword evidence="7" id="KW-0010">Activator</keyword>
<dbReference type="SUPFAM" id="SSF52172">
    <property type="entry name" value="CheY-like"/>
    <property type="match status" value="1"/>
</dbReference>
<comment type="subcellular location">
    <subcellularLocation>
        <location evidence="1">Cytoplasm</location>
    </subcellularLocation>
</comment>
<sequence length="239" mass="27147">MILINVLIVEDDPMVAEINKKYLEAVSGFTCSGIASNVKEALKMLENNNIDLLLLDIYMPGELGVELLSQIRAKREEIDVIIITAANDIDIIQSALHLGVVDYLIKPFEFGRFSDSLIKYKKNKQLLNEQKEKLQQAEIDQLFKREGSTPGSADIPKGLTKATLEKITKRILKKNDHFFSTDELAGEVGISRVSMGKYLSFLSEIQFLEKRVEYGTKGRPANKYCLRKENMEVINQYIR</sequence>
<keyword evidence="2" id="KW-0963">Cytoplasm</keyword>
<evidence type="ECO:0000256" key="4">
    <source>
        <dbReference type="ARBA" id="ARBA00023012"/>
    </source>
</evidence>
<gene>
    <name evidence="11" type="primary">malR</name>
    <name evidence="11" type="ORF">J1TS3_10140</name>
</gene>
<dbReference type="Gene3D" id="3.40.50.2300">
    <property type="match status" value="1"/>
</dbReference>
<dbReference type="PANTHER" id="PTHR45526">
    <property type="entry name" value="TRANSCRIPTIONAL REGULATORY PROTEIN DPIA"/>
    <property type="match status" value="1"/>
</dbReference>
<dbReference type="InterPro" id="IPR001789">
    <property type="entry name" value="Sig_transdc_resp-reg_receiver"/>
</dbReference>
<keyword evidence="3 9" id="KW-0597">Phosphoprotein</keyword>
<evidence type="ECO:0000313" key="11">
    <source>
        <dbReference type="EMBL" id="GIN19880.1"/>
    </source>
</evidence>
<dbReference type="CDD" id="cd19925">
    <property type="entry name" value="REC_citrate_TCS"/>
    <property type="match status" value="1"/>
</dbReference>
<organism evidence="11 12">
    <name type="scientific">Siminovitchia fordii</name>
    <dbReference type="NCBI Taxonomy" id="254759"/>
    <lineage>
        <taxon>Bacteria</taxon>
        <taxon>Bacillati</taxon>
        <taxon>Bacillota</taxon>
        <taxon>Bacilli</taxon>
        <taxon>Bacillales</taxon>
        <taxon>Bacillaceae</taxon>
        <taxon>Siminovitchia</taxon>
    </lineage>
</organism>
<evidence type="ECO:0000256" key="6">
    <source>
        <dbReference type="ARBA" id="ARBA00023125"/>
    </source>
</evidence>
<evidence type="ECO:0000256" key="3">
    <source>
        <dbReference type="ARBA" id="ARBA00022553"/>
    </source>
</evidence>
<keyword evidence="8" id="KW-0804">Transcription</keyword>
<keyword evidence="5" id="KW-0805">Transcription regulation</keyword>
<evidence type="ECO:0000313" key="12">
    <source>
        <dbReference type="Proteomes" id="UP000680279"/>
    </source>
</evidence>